<dbReference type="InterPro" id="IPR057517">
    <property type="entry name" value="SsdA-like_C"/>
</dbReference>
<dbReference type="Gene3D" id="1.25.40.20">
    <property type="entry name" value="Ankyrin repeat-containing domain"/>
    <property type="match status" value="1"/>
</dbReference>
<feature type="domain" description="Single-strand DNA deaminase toxin A-like C-terminal" evidence="4">
    <location>
        <begin position="213"/>
        <end position="274"/>
    </location>
</feature>
<evidence type="ECO:0000256" key="2">
    <source>
        <dbReference type="ARBA" id="ARBA00023043"/>
    </source>
</evidence>
<dbReference type="InterPro" id="IPR036770">
    <property type="entry name" value="Ankyrin_rpt-contain_sf"/>
</dbReference>
<name>A0ABR1XEQ7_9PEZI</name>
<dbReference type="PANTHER" id="PTHR24171:SF8">
    <property type="entry name" value="BRCA1-ASSOCIATED RING DOMAIN PROTEIN 1"/>
    <property type="match status" value="1"/>
</dbReference>
<proteinExistence type="predicted"/>
<evidence type="ECO:0000313" key="5">
    <source>
        <dbReference type="EMBL" id="KAK8151158.1"/>
    </source>
</evidence>
<dbReference type="InterPro" id="IPR002110">
    <property type="entry name" value="Ankyrin_rpt"/>
</dbReference>
<sequence>IRGNRDLVELFLLESSEAEGFLKGCDQGGATALGLAAIEGHYDIVKLLLDFGAPINNSDQEGRPPLMWASLWGHYSTMQLLVHRSAKQGLRDIDGFTAIDLASPSERNENERHNDPDYKGWTEEASTTRKIIVNSPTSRKARKLKSHLLVNDGGQITMPNPRESPEDYAFEIQSQGNFQRQIRLSKIVSDFYPHNTSKTIAVLKRPGICPDVAAMSGWKHEHYFTKDMLKLRGSWTEVALQTGRAIGYEFPPSPDKDQGKPGQYNACHAEAKLIAFMVSKHAFLPSEIVKWEELHELVNV</sequence>
<evidence type="ECO:0000313" key="6">
    <source>
        <dbReference type="Proteomes" id="UP001456524"/>
    </source>
</evidence>
<protein>
    <submittedName>
        <fullName evidence="5">Ankyrin repeat-containing domain protein</fullName>
    </submittedName>
</protein>
<dbReference type="SUPFAM" id="SSF48403">
    <property type="entry name" value="Ankyrin repeat"/>
    <property type="match status" value="1"/>
</dbReference>
<organism evidence="5 6">
    <name type="scientific">Phyllosticta citrichinensis</name>
    <dbReference type="NCBI Taxonomy" id="1130410"/>
    <lineage>
        <taxon>Eukaryota</taxon>
        <taxon>Fungi</taxon>
        <taxon>Dikarya</taxon>
        <taxon>Ascomycota</taxon>
        <taxon>Pezizomycotina</taxon>
        <taxon>Dothideomycetes</taxon>
        <taxon>Dothideomycetes incertae sedis</taxon>
        <taxon>Botryosphaeriales</taxon>
        <taxon>Phyllostictaceae</taxon>
        <taxon>Phyllosticta</taxon>
    </lineage>
</organism>
<evidence type="ECO:0000256" key="3">
    <source>
        <dbReference type="PROSITE-ProRule" id="PRU00023"/>
    </source>
</evidence>
<dbReference type="PROSITE" id="PS50297">
    <property type="entry name" value="ANK_REP_REGION"/>
    <property type="match status" value="1"/>
</dbReference>
<evidence type="ECO:0000256" key="1">
    <source>
        <dbReference type="ARBA" id="ARBA00022737"/>
    </source>
</evidence>
<dbReference type="PROSITE" id="PS50088">
    <property type="entry name" value="ANK_REPEAT"/>
    <property type="match status" value="1"/>
</dbReference>
<dbReference type="Pfam" id="PF24120">
    <property type="entry name" value="SsdA_C"/>
    <property type="match status" value="1"/>
</dbReference>
<accession>A0ABR1XEQ7</accession>
<comment type="caution">
    <text evidence="5">The sequence shown here is derived from an EMBL/GenBank/DDBJ whole genome shotgun (WGS) entry which is preliminary data.</text>
</comment>
<dbReference type="SMART" id="SM00248">
    <property type="entry name" value="ANK"/>
    <property type="match status" value="2"/>
</dbReference>
<keyword evidence="6" id="KW-1185">Reference proteome</keyword>
<keyword evidence="1" id="KW-0677">Repeat</keyword>
<dbReference type="Proteomes" id="UP001456524">
    <property type="component" value="Unassembled WGS sequence"/>
</dbReference>
<dbReference type="EMBL" id="JBBWUH010000019">
    <property type="protein sequence ID" value="KAK8151158.1"/>
    <property type="molecule type" value="Genomic_DNA"/>
</dbReference>
<dbReference type="Pfam" id="PF12796">
    <property type="entry name" value="Ank_2"/>
    <property type="match status" value="1"/>
</dbReference>
<reference evidence="5 6" key="1">
    <citation type="journal article" date="2022" name="G3 (Bethesda)">
        <title>Enemy or ally: a genomic approach to elucidate the lifestyle of Phyllosticta citrichinaensis.</title>
        <authorList>
            <person name="Buijs V.A."/>
            <person name="Groenewald J.Z."/>
            <person name="Haridas S."/>
            <person name="LaButti K.M."/>
            <person name="Lipzen A."/>
            <person name="Martin F.M."/>
            <person name="Barry K."/>
            <person name="Grigoriev I.V."/>
            <person name="Crous P.W."/>
            <person name="Seidl M.F."/>
        </authorList>
    </citation>
    <scope>NUCLEOTIDE SEQUENCE [LARGE SCALE GENOMIC DNA]</scope>
    <source>
        <strain evidence="5 6">CBS 129764</strain>
    </source>
</reference>
<gene>
    <name evidence="5" type="ORF">IWX90DRAFT_374245</name>
</gene>
<evidence type="ECO:0000259" key="4">
    <source>
        <dbReference type="Pfam" id="PF24120"/>
    </source>
</evidence>
<keyword evidence="2 3" id="KW-0040">ANK repeat</keyword>
<feature type="non-terminal residue" evidence="5">
    <location>
        <position position="300"/>
    </location>
</feature>
<feature type="repeat" description="ANK" evidence="3">
    <location>
        <begin position="28"/>
        <end position="60"/>
    </location>
</feature>
<feature type="non-terminal residue" evidence="5">
    <location>
        <position position="1"/>
    </location>
</feature>
<dbReference type="PANTHER" id="PTHR24171">
    <property type="entry name" value="ANKYRIN REPEAT DOMAIN-CONTAINING PROTEIN 39-RELATED"/>
    <property type="match status" value="1"/>
</dbReference>